<proteinExistence type="predicted"/>
<organism evidence="11">
    <name type="scientific">Trypanosoma brucei</name>
    <dbReference type="NCBI Taxonomy" id="5691"/>
    <lineage>
        <taxon>Eukaryota</taxon>
        <taxon>Discoba</taxon>
        <taxon>Euglenozoa</taxon>
        <taxon>Kinetoplastea</taxon>
        <taxon>Metakinetoplastina</taxon>
        <taxon>Trypanosomatida</taxon>
        <taxon>Trypanosomatidae</taxon>
        <taxon>Trypanosoma</taxon>
    </lineage>
</organism>
<reference evidence="11" key="1">
    <citation type="submission" date="2016-08" db="EMBL/GenBank/DDBJ databases">
        <title>VSG repertoire of Trypanosoma brucei EATRO 1125.</title>
        <authorList>
            <person name="Cross G.A."/>
        </authorList>
    </citation>
    <scope>NUCLEOTIDE SEQUENCE</scope>
    <source>
        <strain evidence="11">EATRO 1125</strain>
    </source>
</reference>
<keyword evidence="6" id="KW-0472">Membrane</keyword>
<protein>
    <submittedName>
        <fullName evidence="11">Variant surface glycoprotein 1125.2543</fullName>
    </submittedName>
</protein>
<name>A0A1J0R8C0_9TRYP</name>
<evidence type="ECO:0000313" key="11">
    <source>
        <dbReference type="EMBL" id="APD74032.1"/>
    </source>
</evidence>
<evidence type="ECO:0000259" key="10">
    <source>
        <dbReference type="Pfam" id="PF13206"/>
    </source>
</evidence>
<sequence length="454" mass="49259">MTAFVMTLWQGRANDSNAKNMAIINDLCDLIQVATGKTDHLPKPDLENSDLTSLEIINMSLAEDEWKKGIPTEEQASGKQTDPCDKGPEPAACKELRSKWIAKKKATETAANFPNKKKLSEDNLRSTLRKSAAETVALLIEQAKHVTTEYNANDKPKLEYVTQRLGGEVKTALYGRPDAGTSDNELCDIAASTSRAKTCKIEDKAQTLCVAAVCICAKGSTQNSDICDSKLTATVTDWGNENLKTAFGAIKAKCNNLPPRQLTAHNLITALDKLLAKSTANTVANEAAAVVLGTGATDTAPCKDENQKGCVDLTALTATKGNTPKKDTSFISKLRLIAEQLQTAENAAHAKAATEASLKRIKATGNALYNRVALSQPPKAPAPEITPEANSDRNKQECDKHHNNQDNCTKAQCHYDADAAASKKMQTQTKNTNHSSRNRRWSSRNTSRNWMCKT</sequence>
<comment type="function">
    <text evidence="1">VSG forms a coat on the surface of the parasite. The trypanosome evades the immune response of the host by expressing a series of antigenically distinct VSGs from an estimated 1000 VSG genes.</text>
</comment>
<keyword evidence="5" id="KW-0732">Signal</keyword>
<dbReference type="InterPro" id="IPR025932">
    <property type="entry name" value="Trypano_VSG_B_N_dom"/>
</dbReference>
<dbReference type="GO" id="GO:0098552">
    <property type="term" value="C:side of membrane"/>
    <property type="evidence" value="ECO:0007669"/>
    <property type="project" value="UniProtKB-KW"/>
</dbReference>
<evidence type="ECO:0000256" key="8">
    <source>
        <dbReference type="ARBA" id="ARBA00023288"/>
    </source>
</evidence>
<evidence type="ECO:0000256" key="1">
    <source>
        <dbReference type="ARBA" id="ARBA00002523"/>
    </source>
</evidence>
<evidence type="ECO:0000256" key="5">
    <source>
        <dbReference type="ARBA" id="ARBA00022729"/>
    </source>
</evidence>
<feature type="region of interest" description="Disordered" evidence="9">
    <location>
        <begin position="377"/>
        <end position="407"/>
    </location>
</feature>
<dbReference type="Pfam" id="PF13206">
    <property type="entry name" value="VSG_B"/>
    <property type="match status" value="1"/>
</dbReference>
<dbReference type="AlphaFoldDB" id="A0A1J0R8C0"/>
<evidence type="ECO:0000256" key="4">
    <source>
        <dbReference type="ARBA" id="ARBA00022622"/>
    </source>
</evidence>
<keyword evidence="3" id="KW-1003">Cell membrane</keyword>
<evidence type="ECO:0000256" key="2">
    <source>
        <dbReference type="ARBA" id="ARBA00004609"/>
    </source>
</evidence>
<comment type="subcellular location">
    <subcellularLocation>
        <location evidence="2">Cell membrane</location>
        <topology evidence="2">Lipid-anchor</topology>
        <topology evidence="2">GPI-anchor</topology>
    </subcellularLocation>
</comment>
<evidence type="ECO:0000256" key="6">
    <source>
        <dbReference type="ARBA" id="ARBA00023136"/>
    </source>
</evidence>
<accession>A0A1J0R8C0</accession>
<dbReference type="GO" id="GO:0005886">
    <property type="term" value="C:plasma membrane"/>
    <property type="evidence" value="ECO:0007669"/>
    <property type="project" value="UniProtKB-SubCell"/>
</dbReference>
<feature type="compositionally biased region" description="Low complexity" evidence="9">
    <location>
        <begin position="443"/>
        <end position="454"/>
    </location>
</feature>
<keyword evidence="7" id="KW-0325">Glycoprotein</keyword>
<evidence type="ECO:0000256" key="9">
    <source>
        <dbReference type="SAM" id="MobiDB-lite"/>
    </source>
</evidence>
<dbReference type="EMBL" id="KX700076">
    <property type="protein sequence ID" value="APD74032.1"/>
    <property type="molecule type" value="Genomic_DNA"/>
</dbReference>
<keyword evidence="8" id="KW-0449">Lipoprotein</keyword>
<keyword evidence="4" id="KW-0336">GPI-anchor</keyword>
<feature type="region of interest" description="Disordered" evidence="9">
    <location>
        <begin position="67"/>
        <end position="89"/>
    </location>
</feature>
<dbReference type="VEuPathDB" id="TriTrypDB:Tb427_000295100"/>
<feature type="compositionally biased region" description="Basic and acidic residues" evidence="9">
    <location>
        <begin position="390"/>
        <end position="404"/>
    </location>
</feature>
<feature type="domain" description="Trypanosome variant surface glycoprotein B-type N-terminal" evidence="10">
    <location>
        <begin position="4"/>
        <end position="359"/>
    </location>
</feature>
<evidence type="ECO:0000256" key="7">
    <source>
        <dbReference type="ARBA" id="ARBA00023180"/>
    </source>
</evidence>
<feature type="region of interest" description="Disordered" evidence="9">
    <location>
        <begin position="420"/>
        <end position="454"/>
    </location>
</feature>
<evidence type="ECO:0000256" key="3">
    <source>
        <dbReference type="ARBA" id="ARBA00022475"/>
    </source>
</evidence>